<keyword evidence="2" id="KW-0472">Membrane</keyword>
<evidence type="ECO:0000256" key="2">
    <source>
        <dbReference type="SAM" id="Phobius"/>
    </source>
</evidence>
<dbReference type="EMBL" id="JAJEPS010000009">
    <property type="protein sequence ID" value="MCC2126563.1"/>
    <property type="molecule type" value="Genomic_DNA"/>
</dbReference>
<keyword evidence="1" id="KW-0175">Coiled coil</keyword>
<sequence length="104" mass="12135">MAAKAKSRRLRERRRHLESWGIILIVLIVFGVSTVGGIRLKQKNLSYQERENNIQAQIDKEKERSKEIEDLEAYTQTKKYVEDVAKDKLGLVYPDEIIFKASDK</sequence>
<organism evidence="3 4">
    <name type="scientific">Hominiventricola filiformis</name>
    <dbReference type="NCBI Taxonomy" id="2885352"/>
    <lineage>
        <taxon>Bacteria</taxon>
        <taxon>Bacillati</taxon>
        <taxon>Bacillota</taxon>
        <taxon>Clostridia</taxon>
        <taxon>Lachnospirales</taxon>
        <taxon>Lachnospiraceae</taxon>
        <taxon>Hominiventricola</taxon>
    </lineage>
</organism>
<reference evidence="3 4" key="1">
    <citation type="submission" date="2021-10" db="EMBL/GenBank/DDBJ databases">
        <title>Anaerobic single-cell dispensing facilitates the cultivation of human gut bacteria.</title>
        <authorList>
            <person name="Afrizal A."/>
        </authorList>
    </citation>
    <scope>NUCLEOTIDE SEQUENCE [LARGE SCALE GENOMIC DNA]</scope>
    <source>
        <strain evidence="3 4">CLA-AA-H276</strain>
    </source>
</reference>
<dbReference type="Proteomes" id="UP001198220">
    <property type="component" value="Unassembled WGS sequence"/>
</dbReference>
<evidence type="ECO:0000256" key="1">
    <source>
        <dbReference type="SAM" id="Coils"/>
    </source>
</evidence>
<comment type="caution">
    <text evidence="3">The sequence shown here is derived from an EMBL/GenBank/DDBJ whole genome shotgun (WGS) entry which is preliminary data.</text>
</comment>
<dbReference type="Pfam" id="PF04977">
    <property type="entry name" value="DivIC"/>
    <property type="match status" value="1"/>
</dbReference>
<dbReference type="RefSeq" id="WP_118771125.1">
    <property type="nucleotide sequence ID" value="NZ_JAJEPS010000009.1"/>
</dbReference>
<feature type="coiled-coil region" evidence="1">
    <location>
        <begin position="44"/>
        <end position="71"/>
    </location>
</feature>
<dbReference type="AlphaFoldDB" id="A0AAE3AAS2"/>
<evidence type="ECO:0000313" key="4">
    <source>
        <dbReference type="Proteomes" id="UP001198220"/>
    </source>
</evidence>
<gene>
    <name evidence="3" type="ORF">LKD36_10255</name>
</gene>
<protein>
    <submittedName>
        <fullName evidence="3">Septum formation initiator family protein</fullName>
    </submittedName>
</protein>
<dbReference type="InterPro" id="IPR007060">
    <property type="entry name" value="FtsL/DivIC"/>
</dbReference>
<accession>A0AAE3AAS2</accession>
<name>A0AAE3AAS2_9FIRM</name>
<feature type="transmembrane region" description="Helical" evidence="2">
    <location>
        <begin position="20"/>
        <end position="40"/>
    </location>
</feature>
<keyword evidence="2" id="KW-1133">Transmembrane helix</keyword>
<keyword evidence="4" id="KW-1185">Reference proteome</keyword>
<evidence type="ECO:0000313" key="3">
    <source>
        <dbReference type="EMBL" id="MCC2126563.1"/>
    </source>
</evidence>
<proteinExistence type="predicted"/>
<keyword evidence="2" id="KW-0812">Transmembrane</keyword>